<evidence type="ECO:0000313" key="5">
    <source>
        <dbReference type="Proteomes" id="UP000743370"/>
    </source>
</evidence>
<name>A0A0L9V1Z0_PHAAN</name>
<proteinExistence type="predicted"/>
<dbReference type="EMBL" id="JABFOF010000007">
    <property type="protein sequence ID" value="KAG2390584.1"/>
    <property type="molecule type" value="Genomic_DNA"/>
</dbReference>
<gene>
    <name evidence="2" type="ORF">HKW66_Vig0220100</name>
    <name evidence="3" type="ORF">LR48_Vigan07g274700</name>
</gene>
<evidence type="ECO:0000256" key="1">
    <source>
        <dbReference type="SAM" id="MobiDB-lite"/>
    </source>
</evidence>
<reference evidence="3" key="2">
    <citation type="submission" date="2015-02" db="EMBL/GenBank/DDBJ databases">
        <authorList>
            <person name="Chooi Y.-H."/>
        </authorList>
    </citation>
    <scope>NUCLEOTIDE SEQUENCE</scope>
    <source>
        <tissue evidence="3">Seedling</tissue>
    </source>
</reference>
<evidence type="ECO:0000313" key="3">
    <source>
        <dbReference type="EMBL" id="KOM49043.1"/>
    </source>
</evidence>
<reference evidence="4" key="1">
    <citation type="journal article" date="2015" name="Proc. Natl. Acad. Sci. U.S.A.">
        <title>Genome sequencing of adzuki bean (Vigna angularis) provides insight into high starch and low fat accumulation and domestication.</title>
        <authorList>
            <person name="Yang K."/>
            <person name="Tian Z."/>
            <person name="Chen C."/>
            <person name="Luo L."/>
            <person name="Zhao B."/>
            <person name="Wang Z."/>
            <person name="Yu L."/>
            <person name="Li Y."/>
            <person name="Sun Y."/>
            <person name="Li W."/>
            <person name="Chen Y."/>
            <person name="Li Y."/>
            <person name="Zhang Y."/>
            <person name="Ai D."/>
            <person name="Zhao J."/>
            <person name="Shang C."/>
            <person name="Ma Y."/>
            <person name="Wu B."/>
            <person name="Wang M."/>
            <person name="Gao L."/>
            <person name="Sun D."/>
            <person name="Zhang P."/>
            <person name="Guo F."/>
            <person name="Wang W."/>
            <person name="Li Y."/>
            <person name="Wang J."/>
            <person name="Varshney R.K."/>
            <person name="Wang J."/>
            <person name="Ling H.Q."/>
            <person name="Wan P."/>
        </authorList>
    </citation>
    <scope>NUCLEOTIDE SEQUENCE</scope>
    <source>
        <strain evidence="4">cv. Jingnong 6</strain>
    </source>
</reference>
<evidence type="ECO:0000313" key="4">
    <source>
        <dbReference type="Proteomes" id="UP000053144"/>
    </source>
</evidence>
<dbReference type="Proteomes" id="UP000743370">
    <property type="component" value="Unassembled WGS sequence"/>
</dbReference>
<protein>
    <submittedName>
        <fullName evidence="3">Uncharacterized protein</fullName>
    </submittedName>
</protein>
<organism evidence="3 4">
    <name type="scientific">Phaseolus angularis</name>
    <name type="common">Azuki bean</name>
    <name type="synonym">Vigna angularis</name>
    <dbReference type="NCBI Taxonomy" id="3914"/>
    <lineage>
        <taxon>Eukaryota</taxon>
        <taxon>Viridiplantae</taxon>
        <taxon>Streptophyta</taxon>
        <taxon>Embryophyta</taxon>
        <taxon>Tracheophyta</taxon>
        <taxon>Spermatophyta</taxon>
        <taxon>Magnoliopsida</taxon>
        <taxon>eudicotyledons</taxon>
        <taxon>Gunneridae</taxon>
        <taxon>Pentapetalae</taxon>
        <taxon>rosids</taxon>
        <taxon>fabids</taxon>
        <taxon>Fabales</taxon>
        <taxon>Fabaceae</taxon>
        <taxon>Papilionoideae</taxon>
        <taxon>50 kb inversion clade</taxon>
        <taxon>NPAAA clade</taxon>
        <taxon>indigoferoid/millettioid clade</taxon>
        <taxon>Phaseoleae</taxon>
        <taxon>Vigna</taxon>
    </lineage>
</organism>
<reference evidence="2 5" key="3">
    <citation type="submission" date="2020-05" db="EMBL/GenBank/DDBJ databases">
        <title>Vigna angularis (adzuki bean) Var. LongXiaoDou No. 4 denovo assembly.</title>
        <authorList>
            <person name="Xiang H."/>
        </authorList>
    </citation>
    <scope>NUCLEOTIDE SEQUENCE [LARGE SCALE GENOMIC DNA]</scope>
    <source>
        <tissue evidence="2">Leaf</tissue>
    </source>
</reference>
<feature type="compositionally biased region" description="Basic and acidic residues" evidence="1">
    <location>
        <begin position="49"/>
        <end position="60"/>
    </location>
</feature>
<feature type="compositionally biased region" description="Acidic residues" evidence="1">
    <location>
        <begin position="69"/>
        <end position="78"/>
    </location>
</feature>
<evidence type="ECO:0000313" key="2">
    <source>
        <dbReference type="EMBL" id="KAG2390584.1"/>
    </source>
</evidence>
<dbReference type="Gramene" id="KOM49043">
    <property type="protein sequence ID" value="KOM49043"/>
    <property type="gene ID" value="LR48_Vigan07g274700"/>
</dbReference>
<sequence length="101" mass="11605">MKDLQRVTNRTELAVCPPPTSWMDTGRGEEKKVEVDRMPINSVRNPLRIPHEEEHHENSLQKHSQLCNDDSEEGEDVNSDAFRPGRGSYLRCDGAWTQETD</sequence>
<feature type="region of interest" description="Disordered" evidence="1">
    <location>
        <begin position="37"/>
        <end position="101"/>
    </location>
</feature>
<accession>A0A0L9V1Z0</accession>
<dbReference type="EMBL" id="CM003377">
    <property type="protein sequence ID" value="KOM49043.1"/>
    <property type="molecule type" value="Genomic_DNA"/>
</dbReference>
<dbReference type="AlphaFoldDB" id="A0A0L9V1Z0"/>
<dbReference type="Proteomes" id="UP000053144">
    <property type="component" value="Chromosome 7"/>
</dbReference>